<sequence length="350" mass="40219">MSCTLREGQCWFIPVPPLPFFCVCVGVRVLYSRSMSSVVFSQVMDGSEWRAVAAAHEARAGRYADPFAQRRARHEVHPVEDFLFTYYTLKPGQFKRWHPGAGVILLDAPERASWRFYRLATEQELLEAGCTPEQARAQVDAASAVTVDVTDFVERRATALAFTHEILRNTAAKKGQFGCFGMHEWAMAYKSVENNIRHDYLQLRLGADGTDRVVEEHRIRCSHFDAFRFFMPQAAPMNELQPTRETQRVLEQPACLHANMDVYKWAYKLLPLVDSTLVMDCFDLAWDARELDMRAAPYDIRDWGYEPIPVETAEGKAEYVRIQRELSERSIGLRERLLAVCERYLPPLEA</sequence>
<protein>
    <submittedName>
        <fullName evidence="1">3-methyladenine DNA glycosylase</fullName>
    </submittedName>
</protein>
<dbReference type="EMBL" id="AP011540">
    <property type="protein sequence ID" value="BAI65607.1"/>
    <property type="molecule type" value="Genomic_DNA"/>
</dbReference>
<reference evidence="2" key="1">
    <citation type="submission" date="2009-07" db="EMBL/GenBank/DDBJ databases">
        <title>Complete genome sequence of Rothia mucilaginosa DJ.</title>
        <authorList>
            <person name="Yamane K."/>
            <person name="Nambu T."/>
            <person name="Mashimo C."/>
            <person name="Sugimori C."/>
            <person name="Yamanaka T."/>
            <person name="Leung K."/>
            <person name="Fukushima H."/>
        </authorList>
    </citation>
    <scope>NUCLEOTIDE SEQUENCE [LARGE SCALE GENOMIC DNA]</scope>
    <source>
        <strain evidence="2">DY-18</strain>
    </source>
</reference>
<accession>D2NPN9</accession>
<reference evidence="1 2" key="3">
    <citation type="journal article" date="2010" name="Sequencing">
        <title>Complete Genome Sequence of Rothia mucilaginosa DY-18: A Clinical Isolate with Dense Meshwork-Like Structures from a Persistent Apical Periodontitis Lesion.</title>
        <authorList>
            <person name="Yamane K."/>
            <person name="Nambu T."/>
            <person name="Yamanaka T."/>
            <person name="Mashimo C."/>
            <person name="Sugimori C."/>
            <person name="Leung K.-P."/>
            <person name="Fukushima H."/>
        </authorList>
    </citation>
    <scope>NUCLEOTIDE SEQUENCE [LARGE SCALE GENOMIC DNA]</scope>
    <source>
        <strain evidence="1 2">DY-18</strain>
    </source>
</reference>
<dbReference type="KEGG" id="rmu:RMDY18_17750"/>
<keyword evidence="2" id="KW-1185">Reference proteome</keyword>
<name>D2NPN9_ROTMD</name>
<organism evidence="1 2">
    <name type="scientific">Rothia mucilaginosa (strain DY-18)</name>
    <name type="common">Stomatococcus mucilaginosus</name>
    <dbReference type="NCBI Taxonomy" id="680646"/>
    <lineage>
        <taxon>Bacteria</taxon>
        <taxon>Bacillati</taxon>
        <taxon>Actinomycetota</taxon>
        <taxon>Actinomycetes</taxon>
        <taxon>Micrococcales</taxon>
        <taxon>Micrococcaceae</taxon>
        <taxon>Rothia</taxon>
    </lineage>
</organism>
<evidence type="ECO:0000313" key="2">
    <source>
        <dbReference type="Proteomes" id="UP000001883"/>
    </source>
</evidence>
<proteinExistence type="predicted"/>
<gene>
    <name evidence="1" type="ordered locus">RMDY18_17750</name>
</gene>
<reference evidence="1 2" key="2">
    <citation type="journal article" date="2010" name="J Osaka Dent Univ">
        <title>Isolation and identification of Rothia mucilaginosa from persistent apical periodontitis lesions.</title>
        <authorList>
            <person name="Yamane K."/>
            <person name="Yoshida M."/>
            <person name="Fujihira T."/>
            <person name="Baba T."/>
            <person name="Tsuji N."/>
            <person name="Hayashi H."/>
            <person name="Sugimori C."/>
            <person name="Yamanaka T."/>
            <person name="Mashimo C."/>
            <person name="Nambu T."/>
            <person name="Kawai H."/>
            <person name="Fukushima H."/>
        </authorList>
    </citation>
    <scope>NUCLEOTIDE SEQUENCE [LARGE SCALE GENOMIC DNA]</scope>
    <source>
        <strain evidence="1 2">DY-18</strain>
    </source>
</reference>
<evidence type="ECO:0000313" key="1">
    <source>
        <dbReference type="EMBL" id="BAI65607.1"/>
    </source>
</evidence>
<dbReference type="STRING" id="680646.RMDY18_17750"/>
<dbReference type="eggNOG" id="ENOG502Z7SZ">
    <property type="taxonomic scope" value="Bacteria"/>
</dbReference>
<dbReference type="Proteomes" id="UP000001883">
    <property type="component" value="Chromosome"/>
</dbReference>
<dbReference type="HOGENOM" id="CLU_053604_0_0_11"/>
<dbReference type="AlphaFoldDB" id="D2NPN9"/>